<name>D6U0G6_KTERA</name>
<organism evidence="1 2">
    <name type="scientific">Ktedonobacter racemifer DSM 44963</name>
    <dbReference type="NCBI Taxonomy" id="485913"/>
    <lineage>
        <taxon>Bacteria</taxon>
        <taxon>Bacillati</taxon>
        <taxon>Chloroflexota</taxon>
        <taxon>Ktedonobacteria</taxon>
        <taxon>Ktedonobacterales</taxon>
        <taxon>Ktedonobacteraceae</taxon>
        <taxon>Ktedonobacter</taxon>
    </lineage>
</organism>
<proteinExistence type="predicted"/>
<sequence>MVSSFKKKSVILIVTSLVISMSLLSGLLLSASRTPGTRGLKAWNTRPDSDDIHSRCSLPVCSKVEHVADDKPFHNTPPFQVSLPTQFDGKLSPVHEELFSAPQATWRYCPCSYSPRQQPVLVGADLRGIYQKWVIRFYLTTKALIAGAIKGSYHSFTHLGI</sequence>
<comment type="caution">
    <text evidence="1">The sequence shown here is derived from an EMBL/GenBank/DDBJ whole genome shotgun (WGS) entry which is preliminary data.</text>
</comment>
<dbReference type="AlphaFoldDB" id="D6U0G6"/>
<dbReference type="EMBL" id="ADVG01000004">
    <property type="protein sequence ID" value="EFH82306.1"/>
    <property type="molecule type" value="Genomic_DNA"/>
</dbReference>
<protein>
    <submittedName>
        <fullName evidence="1">Uncharacterized protein</fullName>
    </submittedName>
</protein>
<accession>D6U0G6</accession>
<evidence type="ECO:0000313" key="2">
    <source>
        <dbReference type="Proteomes" id="UP000004508"/>
    </source>
</evidence>
<evidence type="ECO:0000313" key="1">
    <source>
        <dbReference type="EMBL" id="EFH82306.1"/>
    </source>
</evidence>
<dbReference type="InParanoid" id="D6U0G6"/>
<keyword evidence="2" id="KW-1185">Reference proteome</keyword>
<reference evidence="1 2" key="1">
    <citation type="journal article" date="2011" name="Stand. Genomic Sci.">
        <title>Non-contiguous finished genome sequence and contextual data of the filamentous soil bacterium Ktedonobacter racemifer type strain (SOSP1-21).</title>
        <authorList>
            <person name="Chang Y.J."/>
            <person name="Land M."/>
            <person name="Hauser L."/>
            <person name="Chertkov O."/>
            <person name="Del Rio T.G."/>
            <person name="Nolan M."/>
            <person name="Copeland A."/>
            <person name="Tice H."/>
            <person name="Cheng J.F."/>
            <person name="Lucas S."/>
            <person name="Han C."/>
            <person name="Goodwin L."/>
            <person name="Pitluck S."/>
            <person name="Ivanova N."/>
            <person name="Ovchinikova G."/>
            <person name="Pati A."/>
            <person name="Chen A."/>
            <person name="Palaniappan K."/>
            <person name="Mavromatis K."/>
            <person name="Liolios K."/>
            <person name="Brettin T."/>
            <person name="Fiebig A."/>
            <person name="Rohde M."/>
            <person name="Abt B."/>
            <person name="Goker M."/>
            <person name="Detter J.C."/>
            <person name="Woyke T."/>
            <person name="Bristow J."/>
            <person name="Eisen J.A."/>
            <person name="Markowitz V."/>
            <person name="Hugenholtz P."/>
            <person name="Kyrpides N.C."/>
            <person name="Klenk H.P."/>
            <person name="Lapidus A."/>
        </authorList>
    </citation>
    <scope>NUCLEOTIDE SEQUENCE [LARGE SCALE GENOMIC DNA]</scope>
    <source>
        <strain evidence="2">DSM 44963</strain>
    </source>
</reference>
<dbReference type="Proteomes" id="UP000004508">
    <property type="component" value="Unassembled WGS sequence"/>
</dbReference>
<gene>
    <name evidence="1" type="ORF">Krac_3104</name>
</gene>